<evidence type="ECO:0000256" key="1">
    <source>
        <dbReference type="SAM" id="SignalP"/>
    </source>
</evidence>
<dbReference type="Proteomes" id="UP000615455">
    <property type="component" value="Unassembled WGS sequence"/>
</dbReference>
<sequence length="318" mass="35396">MTRWLAWTTACFISVSSLFCIPLQSSAGEGPNPVAQVERTSLAQAAQDDHVAKPIPDLRSEATLQASINNWRSILAREAGFEAWQSASWNSFPLGPGTHGWGVILTDHGQEVGYMIVYAAENGSFRLNEYGTGAHPLFSLTTLYRSLVQQELIPSTMSYSDFVRNEQITKNRLYMDALTAVWKVAIEGQTYYLDAKTGELLPLKEDPKPKLTEASLQRTDLQGTAITAAAPSFDPYERLPWILGQPLSISKVQEFQTAFKQHNNLTYVTELYGGLVTLPLAIIGYQQWGKNDNYLILDHMGARYVQLEGALAQGRIYK</sequence>
<dbReference type="EMBL" id="BMHE01000006">
    <property type="protein sequence ID" value="GGI46341.1"/>
    <property type="molecule type" value="Genomic_DNA"/>
</dbReference>
<keyword evidence="3" id="KW-1185">Reference proteome</keyword>
<protein>
    <submittedName>
        <fullName evidence="2">Uncharacterized protein</fullName>
    </submittedName>
</protein>
<name>A0ABQ2BS55_9BACL</name>
<feature type="chain" id="PRO_5045988061" evidence="1">
    <location>
        <begin position="28"/>
        <end position="318"/>
    </location>
</feature>
<reference evidence="3" key="1">
    <citation type="journal article" date="2019" name="Int. J. Syst. Evol. Microbiol.">
        <title>The Global Catalogue of Microorganisms (GCM) 10K type strain sequencing project: providing services to taxonomists for standard genome sequencing and annotation.</title>
        <authorList>
            <consortium name="The Broad Institute Genomics Platform"/>
            <consortium name="The Broad Institute Genome Sequencing Center for Infectious Disease"/>
            <person name="Wu L."/>
            <person name="Ma J."/>
        </authorList>
    </citation>
    <scope>NUCLEOTIDE SEQUENCE [LARGE SCALE GENOMIC DNA]</scope>
    <source>
        <strain evidence="3">CGMCC 1.15043</strain>
    </source>
</reference>
<comment type="caution">
    <text evidence="2">The sequence shown here is derived from an EMBL/GenBank/DDBJ whole genome shotgun (WGS) entry which is preliminary data.</text>
</comment>
<keyword evidence="1" id="KW-0732">Signal</keyword>
<accession>A0ABQ2BS55</accession>
<organism evidence="2 3">
    <name type="scientific">Paenibacillus marchantiophytorum</name>
    <dbReference type="NCBI Taxonomy" id="1619310"/>
    <lineage>
        <taxon>Bacteria</taxon>
        <taxon>Bacillati</taxon>
        <taxon>Bacillota</taxon>
        <taxon>Bacilli</taxon>
        <taxon>Bacillales</taxon>
        <taxon>Paenibacillaceae</taxon>
        <taxon>Paenibacillus</taxon>
    </lineage>
</organism>
<proteinExistence type="predicted"/>
<evidence type="ECO:0000313" key="2">
    <source>
        <dbReference type="EMBL" id="GGI46341.1"/>
    </source>
</evidence>
<gene>
    <name evidence="2" type="ORF">GCM10008018_16610</name>
</gene>
<evidence type="ECO:0000313" key="3">
    <source>
        <dbReference type="Proteomes" id="UP000615455"/>
    </source>
</evidence>
<dbReference type="RefSeq" id="WP_189010179.1">
    <property type="nucleotide sequence ID" value="NZ_BMHE01000006.1"/>
</dbReference>
<feature type="signal peptide" evidence="1">
    <location>
        <begin position="1"/>
        <end position="27"/>
    </location>
</feature>